<dbReference type="GO" id="GO:0032259">
    <property type="term" value="P:methylation"/>
    <property type="evidence" value="ECO:0007669"/>
    <property type="project" value="UniProtKB-KW"/>
</dbReference>
<proteinExistence type="inferred from homology"/>
<reference evidence="6" key="1">
    <citation type="journal article" date="2020" name="mSystems">
        <title>Genome- and Community-Level Interaction Insights into Carbon Utilization and Element Cycling Functions of Hydrothermarchaeota in Hydrothermal Sediment.</title>
        <authorList>
            <person name="Zhou Z."/>
            <person name="Liu Y."/>
            <person name="Xu W."/>
            <person name="Pan J."/>
            <person name="Luo Z.H."/>
            <person name="Li M."/>
        </authorList>
    </citation>
    <scope>NUCLEOTIDE SEQUENCE [LARGE SCALE GENOMIC DNA]</scope>
    <source>
        <strain evidence="6">HyVt-633</strain>
    </source>
</reference>
<comment type="similarity">
    <text evidence="1">Belongs to the N(4)/N(6)-methyltransferase family.</text>
</comment>
<dbReference type="PRINTS" id="PR00507">
    <property type="entry name" value="N12N6MTFRASE"/>
</dbReference>
<dbReference type="EMBL" id="DRSQ01000096">
    <property type="protein sequence ID" value="HHE31918.1"/>
    <property type="molecule type" value="Genomic_DNA"/>
</dbReference>
<dbReference type="InterPro" id="IPR029063">
    <property type="entry name" value="SAM-dependent_MTases_sf"/>
</dbReference>
<name>A0A7C5H8E4_9CHLB</name>
<evidence type="ECO:0000313" key="6">
    <source>
        <dbReference type="EMBL" id="HHE31918.1"/>
    </source>
</evidence>
<evidence type="ECO:0000256" key="1">
    <source>
        <dbReference type="ARBA" id="ARBA00006594"/>
    </source>
</evidence>
<feature type="domain" description="DNA methylase adenine-specific" evidence="5">
    <location>
        <begin position="9"/>
        <end position="175"/>
    </location>
</feature>
<dbReference type="SUPFAM" id="SSF53335">
    <property type="entry name" value="S-adenosyl-L-methionine-dependent methyltransferases"/>
    <property type="match status" value="1"/>
</dbReference>
<organism evidence="6">
    <name type="scientific">Chlorobaculum parvum</name>
    <dbReference type="NCBI Taxonomy" id="274539"/>
    <lineage>
        <taxon>Bacteria</taxon>
        <taxon>Pseudomonadati</taxon>
        <taxon>Chlorobiota</taxon>
        <taxon>Chlorobiia</taxon>
        <taxon>Chlorobiales</taxon>
        <taxon>Chlorobiaceae</taxon>
        <taxon>Chlorobaculum</taxon>
    </lineage>
</organism>
<dbReference type="Proteomes" id="UP000886058">
    <property type="component" value="Unassembled WGS sequence"/>
</dbReference>
<dbReference type="AlphaFoldDB" id="A0A7C5H8E4"/>
<evidence type="ECO:0000256" key="2">
    <source>
        <dbReference type="ARBA" id="ARBA00022603"/>
    </source>
</evidence>
<keyword evidence="4" id="KW-0949">S-adenosyl-L-methionine</keyword>
<evidence type="ECO:0000256" key="4">
    <source>
        <dbReference type="ARBA" id="ARBA00022691"/>
    </source>
</evidence>
<dbReference type="InterPro" id="IPR003356">
    <property type="entry name" value="DNA_methylase_A-5"/>
</dbReference>
<protein>
    <submittedName>
        <fullName evidence="6">SAM-dependent DNA methyltransferase</fullName>
    </submittedName>
</protein>
<dbReference type="PANTHER" id="PTHR33841">
    <property type="entry name" value="DNA METHYLTRANSFERASE YEEA-RELATED"/>
    <property type="match status" value="1"/>
</dbReference>
<dbReference type="Gene3D" id="3.40.50.150">
    <property type="entry name" value="Vaccinia Virus protein VP39"/>
    <property type="match status" value="1"/>
</dbReference>
<dbReference type="Pfam" id="PF02384">
    <property type="entry name" value="N6_Mtase"/>
    <property type="match status" value="1"/>
</dbReference>
<gene>
    <name evidence="6" type="ORF">ENL07_04645</name>
</gene>
<evidence type="ECO:0000256" key="3">
    <source>
        <dbReference type="ARBA" id="ARBA00022679"/>
    </source>
</evidence>
<comment type="caution">
    <text evidence="6">The sequence shown here is derived from an EMBL/GenBank/DDBJ whole genome shotgun (WGS) entry which is preliminary data.</text>
</comment>
<accession>A0A7C5H8E4</accession>
<dbReference type="GO" id="GO:0003677">
    <property type="term" value="F:DNA binding"/>
    <property type="evidence" value="ECO:0007669"/>
    <property type="project" value="InterPro"/>
</dbReference>
<dbReference type="GO" id="GO:0008170">
    <property type="term" value="F:N-methyltransferase activity"/>
    <property type="evidence" value="ECO:0007669"/>
    <property type="project" value="InterPro"/>
</dbReference>
<dbReference type="InterPro" id="IPR050953">
    <property type="entry name" value="N4_N6_ade-DNA_methylase"/>
</dbReference>
<keyword evidence="2 6" id="KW-0489">Methyltransferase</keyword>
<evidence type="ECO:0000259" key="5">
    <source>
        <dbReference type="Pfam" id="PF02384"/>
    </source>
</evidence>
<sequence length="508" mass="56844">MAKSKQQVTFGDFQTPLDLARRVAALVKLHESTDIRTIFEPTCGLGSFLQASAEAFGATSEYWGFDLNFEYVETARGALAQMDSISGHVEQKDFYAIDWKTFLSEQPSPLLLIGNPPWITNAAMGAIGGQNLPEKSNFQRHKGFAAKTGKANFDISEWMLIRLLEALQGKQAVVAMLCKTATARKVLRHAWLNGLDAGPSSLHLIDASAEFGVSVDACLFYTHTGFDDTEPTANVFGDLSFDKPKQTFGLFAGELVSDIDAYRELYDLDGLEYRKWRSGVKHDAAKVMEFTRENGVYVNGLGERYELEDDYLFPLLKSSDLANGRLQPSRYVLLTQRRVADPTDEIMTTAPKTWQYLLDHSAQLDKRGSSIYLNRPRFSVFGIGDYSFAPAKVAISGLYKNIRFQALGSDDGKPVMVDDTCYFIPCNSESEAEFFADLLNSETAQRFISALVFKDAKRPVTIDILRRIDLKKLAEYKGKELIAAEYLSSPALETSNQYLMVFEGKERY</sequence>
<dbReference type="PANTHER" id="PTHR33841:SF5">
    <property type="entry name" value="DNA METHYLASE (MODIFICATION METHYLASE) (METHYLTRANSFERASE)-RELATED"/>
    <property type="match status" value="1"/>
</dbReference>
<keyword evidence="3" id="KW-0808">Transferase</keyword>